<dbReference type="SMART" id="SM00404">
    <property type="entry name" value="PTPc_motif"/>
    <property type="match status" value="1"/>
</dbReference>
<evidence type="ECO:0000313" key="13">
    <source>
        <dbReference type="Proteomes" id="UP000694845"/>
    </source>
</evidence>
<feature type="domain" description="Tyrosine-protein phosphatase" evidence="10">
    <location>
        <begin position="1018"/>
        <end position="1285"/>
    </location>
</feature>
<dbReference type="PROSITE" id="PS50056">
    <property type="entry name" value="TYR_PHOSPHATASE_2"/>
    <property type="match status" value="1"/>
</dbReference>
<dbReference type="InterPro" id="IPR041782">
    <property type="entry name" value="PTPN14/21_FERM_C"/>
</dbReference>
<dbReference type="InterPro" id="IPR014352">
    <property type="entry name" value="FERM/acyl-CoA-bd_prot_sf"/>
</dbReference>
<keyword evidence="8" id="KW-0206">Cytoskeleton</keyword>
<dbReference type="InterPro" id="IPR000242">
    <property type="entry name" value="PTP_cat"/>
</dbReference>
<dbReference type="InterPro" id="IPR019749">
    <property type="entry name" value="Band_41_domain"/>
</dbReference>
<feature type="region of interest" description="Disordered" evidence="9">
    <location>
        <begin position="835"/>
        <end position="863"/>
    </location>
</feature>
<evidence type="ECO:0000259" key="10">
    <source>
        <dbReference type="PROSITE" id="PS50055"/>
    </source>
</evidence>
<dbReference type="RefSeq" id="XP_022081283.1">
    <property type="nucleotide sequence ID" value="XM_022225591.1"/>
</dbReference>
<dbReference type="SUPFAM" id="SSF52799">
    <property type="entry name" value="(Phosphotyrosine protein) phosphatases II"/>
    <property type="match status" value="1"/>
</dbReference>
<dbReference type="PANTHER" id="PTHR45706">
    <property type="entry name" value="TYROSINE-PROTEIN PHOSPHATASE"/>
    <property type="match status" value="1"/>
</dbReference>
<dbReference type="SUPFAM" id="SSF54236">
    <property type="entry name" value="Ubiquitin-like"/>
    <property type="match status" value="1"/>
</dbReference>
<dbReference type="CDD" id="cd14473">
    <property type="entry name" value="FERM_B-lobe"/>
    <property type="match status" value="1"/>
</dbReference>
<accession>A0A8B7XKF1</accession>
<dbReference type="Pfam" id="PF00373">
    <property type="entry name" value="FERM_M"/>
    <property type="match status" value="1"/>
</dbReference>
<keyword evidence="4" id="KW-0963">Cytoplasm</keyword>
<keyword evidence="7" id="KW-0904">Protein phosphatase</keyword>
<evidence type="ECO:0000256" key="4">
    <source>
        <dbReference type="ARBA" id="ARBA00022490"/>
    </source>
</evidence>
<evidence type="ECO:0000256" key="2">
    <source>
        <dbReference type="ARBA" id="ARBA00009649"/>
    </source>
</evidence>
<comment type="similarity">
    <text evidence="2">Belongs to the protein-tyrosine phosphatase family. Non-receptor class subfamily.</text>
</comment>
<dbReference type="PRINTS" id="PR00935">
    <property type="entry name" value="BAND41"/>
</dbReference>
<dbReference type="Gene3D" id="3.90.190.10">
    <property type="entry name" value="Protein tyrosine phosphatase superfamily"/>
    <property type="match status" value="1"/>
</dbReference>
<evidence type="ECO:0000313" key="15">
    <source>
        <dbReference type="RefSeq" id="XP_022081284.1"/>
    </source>
</evidence>
<dbReference type="InterPro" id="IPR018980">
    <property type="entry name" value="FERM_PH-like_C"/>
</dbReference>
<dbReference type="Pfam" id="PF00102">
    <property type="entry name" value="Y_phosphatase"/>
    <property type="match status" value="1"/>
</dbReference>
<evidence type="ECO:0000256" key="3">
    <source>
        <dbReference type="ARBA" id="ARBA00013064"/>
    </source>
</evidence>
<dbReference type="SMART" id="SM00295">
    <property type="entry name" value="B41"/>
    <property type="match status" value="1"/>
</dbReference>
<dbReference type="PANTHER" id="PTHR45706:SF1">
    <property type="entry name" value="PEZ, ISOFORM A"/>
    <property type="match status" value="1"/>
</dbReference>
<dbReference type="InterPro" id="IPR016130">
    <property type="entry name" value="Tyr_Pase_AS"/>
</dbReference>
<dbReference type="Gene3D" id="1.20.80.10">
    <property type="match status" value="1"/>
</dbReference>
<name>A0A8B7XKF1_ACAPL</name>
<dbReference type="InterPro" id="IPR029071">
    <property type="entry name" value="Ubiquitin-like_domsf"/>
</dbReference>
<evidence type="ECO:0000313" key="14">
    <source>
        <dbReference type="RefSeq" id="XP_022081283.1"/>
    </source>
</evidence>
<comment type="subcellular location">
    <subcellularLocation>
        <location evidence="1">Cytoplasm</location>
        <location evidence="1">Cytoskeleton</location>
    </subcellularLocation>
</comment>
<dbReference type="SMART" id="SM00194">
    <property type="entry name" value="PTPc"/>
    <property type="match status" value="1"/>
</dbReference>
<dbReference type="GeneID" id="110974167"/>
<feature type="domain" description="FERM" evidence="12">
    <location>
        <begin position="21"/>
        <end position="307"/>
    </location>
</feature>
<evidence type="ECO:0000256" key="1">
    <source>
        <dbReference type="ARBA" id="ARBA00004245"/>
    </source>
</evidence>
<dbReference type="Proteomes" id="UP000694845">
    <property type="component" value="Unplaced"/>
</dbReference>
<dbReference type="KEGG" id="aplc:110974167"/>
<evidence type="ECO:0000256" key="9">
    <source>
        <dbReference type="SAM" id="MobiDB-lite"/>
    </source>
</evidence>
<dbReference type="InterPro" id="IPR035963">
    <property type="entry name" value="FERM_2"/>
</dbReference>
<dbReference type="GO" id="GO:0005856">
    <property type="term" value="C:cytoskeleton"/>
    <property type="evidence" value="ECO:0007669"/>
    <property type="project" value="UniProtKB-SubCell"/>
</dbReference>
<dbReference type="GO" id="GO:0004725">
    <property type="term" value="F:protein tyrosine phosphatase activity"/>
    <property type="evidence" value="ECO:0007669"/>
    <property type="project" value="UniProtKB-EC"/>
</dbReference>
<dbReference type="Pfam" id="PF09379">
    <property type="entry name" value="FERM_N"/>
    <property type="match status" value="1"/>
</dbReference>
<dbReference type="SUPFAM" id="SSF50729">
    <property type="entry name" value="PH domain-like"/>
    <property type="match status" value="1"/>
</dbReference>
<feature type="compositionally biased region" description="Basic and acidic residues" evidence="9">
    <location>
        <begin position="340"/>
        <end position="353"/>
    </location>
</feature>
<feature type="region of interest" description="Disordered" evidence="9">
    <location>
        <begin position="336"/>
        <end position="358"/>
    </location>
</feature>
<dbReference type="PROSITE" id="PS50055">
    <property type="entry name" value="TYR_PHOSPHATASE_PTP"/>
    <property type="match status" value="1"/>
</dbReference>
<dbReference type="SUPFAM" id="SSF47031">
    <property type="entry name" value="Second domain of FERM"/>
    <property type="match status" value="1"/>
</dbReference>
<dbReference type="PROSITE" id="PS50057">
    <property type="entry name" value="FERM_3"/>
    <property type="match status" value="1"/>
</dbReference>
<proteinExistence type="inferred from homology"/>
<dbReference type="RefSeq" id="XP_022081287.1">
    <property type="nucleotide sequence ID" value="XM_022225595.1"/>
</dbReference>
<evidence type="ECO:0000313" key="16">
    <source>
        <dbReference type="RefSeq" id="XP_022081287.1"/>
    </source>
</evidence>
<evidence type="ECO:0000256" key="5">
    <source>
        <dbReference type="ARBA" id="ARBA00022553"/>
    </source>
</evidence>
<dbReference type="PRINTS" id="PR00700">
    <property type="entry name" value="PRTYPHPHTASE"/>
</dbReference>
<dbReference type="CDD" id="cd13188">
    <property type="entry name" value="FERM_C_PTPN14_PTPN21"/>
    <property type="match status" value="1"/>
</dbReference>
<evidence type="ECO:0000256" key="8">
    <source>
        <dbReference type="ARBA" id="ARBA00023212"/>
    </source>
</evidence>
<dbReference type="InterPro" id="IPR000387">
    <property type="entry name" value="Tyr_Pase_dom"/>
</dbReference>
<dbReference type="SMART" id="SM01196">
    <property type="entry name" value="FERM_C"/>
    <property type="match status" value="1"/>
</dbReference>
<feature type="region of interest" description="Disordered" evidence="9">
    <location>
        <begin position="928"/>
        <end position="967"/>
    </location>
</feature>
<evidence type="ECO:0000259" key="11">
    <source>
        <dbReference type="PROSITE" id="PS50056"/>
    </source>
</evidence>
<organism evidence="13 14">
    <name type="scientific">Acanthaster planci</name>
    <name type="common">Crown-of-thorns starfish</name>
    <dbReference type="NCBI Taxonomy" id="133434"/>
    <lineage>
        <taxon>Eukaryota</taxon>
        <taxon>Metazoa</taxon>
        <taxon>Echinodermata</taxon>
        <taxon>Eleutherozoa</taxon>
        <taxon>Asterozoa</taxon>
        <taxon>Asteroidea</taxon>
        <taxon>Valvatacea</taxon>
        <taxon>Valvatida</taxon>
        <taxon>Acanthasteridae</taxon>
        <taxon>Acanthaster</taxon>
    </lineage>
</organism>
<dbReference type="InterPro" id="IPR019748">
    <property type="entry name" value="FERM_central"/>
</dbReference>
<dbReference type="EC" id="3.1.3.48" evidence="3"/>
<evidence type="ECO:0000259" key="12">
    <source>
        <dbReference type="PROSITE" id="PS50057"/>
    </source>
</evidence>
<dbReference type="CDD" id="cd17099">
    <property type="entry name" value="FERM_F1_PTPN14_like"/>
    <property type="match status" value="1"/>
</dbReference>
<dbReference type="InterPro" id="IPR000299">
    <property type="entry name" value="FERM_domain"/>
</dbReference>
<evidence type="ECO:0000256" key="7">
    <source>
        <dbReference type="ARBA" id="ARBA00022912"/>
    </source>
</evidence>
<dbReference type="InterPro" id="IPR003595">
    <property type="entry name" value="Tyr_Pase_cat"/>
</dbReference>
<keyword evidence="6" id="KW-0378">Hydrolase</keyword>
<sequence>MPFGLRLKKTRRYNVTGKNSFVVRIQLLDNTLLELTLTSESLGQDCLDTIAQRLQLEETMYFGLQYINKGYKLRWVDLEKPLKKQLEKNAQDPVLRFCVMLFASNVHQLRQEITRYLYFLQLKTDIIEGILPCSPEQAVLLASYAVQAEFGDYDQQRHTVEYLQDFVLLPKNLTSDPEILSDLIQEVINAYTNHAGMSPDMAELAYITETSQLEGYGQETYPAKDESGQELLLGASSLGIFVKHLNGQPTVTFKWSDIVNMGHNRRLFGIETAHNEETVQFQVEDAETAKYVWRMCKTQQQFYKMCLANTKPAALEVSLDGISGFDKRKLISNSSYRGGSIERRPTLRKRNEQTEQSNVNIKDLSSDESIHQTMAPDGPTFTQSQLSLDHQWAQDNHGQFTMSQLSLERPSTADHHAYANGNLRVANHNGSVYSVNSANQVLPMQVSPTSSNLSLPGNELLKAKLQAALPAYRPSPDYNPNVHGQHIIMLNHDQSSSMGNLGSGSGAYGHVDSRLFQQPELRQRSHTHNSNQYRHQYRLSYGGLPSHHPGQFWESAPLHHMMYGPGNHSAIIHTYSVPELTSHLQTTEEYIAAKLLKNKFRPPPPYPRGSTSTPDLARQNWQNYQVSSSSPDLVSRRLQHVTIHPLHEVHQGLSSMESDMSTSSGNVAQSLPMEAFQNLHLSNDVSRPQDFGAQNMNMFVGQQAFPSSPPHSATGNLVMHNSGSTSPTEVPILQAPAGYEDPGTVFLPDGTFPVDSQVQSPKYSKDYHIPLVRPPSEFADTSDIDSNLSPNSVGSPPRQFKLPGHNPEMYISTQTTVPENSVLTYASDFAQVEHRRPTTLSSQTVPPNRDSGLQQSPEPLSPEMQELNPGQFAMLHIDKANLVDPSRSQLNQRDSGIVETALVGPLPSPPANFSSKPSINEGERLKASQLTQAGPEHATQVTNGHSTSQESEPEEVTQSADSVDKEKNDYMGPLKLAAMSGLTLVRPGGKEEDDEDDPKHPRDARRKILEEHLKNGQVFTEYELIPKKRPNAIFYTAQLPDNEHRNRFKDVLPYEDKRIELAPMHDNSTGYINASNIKIPIARDTCQYLAAQGPMESTVKDWWRMVWERRIHVIAMLTKLEEGGKEKCFKYWPDCSSSKNTVEFGPFRIIGQFSNDSGCYITSGLTVRHVPSGEQRTVWHLQYTDWPNQGCPDDVHGYLAFVEEFQSVCRHANSISDKPSPPLVHCSAGVGRSGVLILTDLMLNSLEHNEEINVPRMLERLRNQRMLMVQTVGQYIFVYRALVQSLRNTRLI</sequence>
<feature type="compositionally biased region" description="Polar residues" evidence="9">
    <location>
        <begin position="784"/>
        <end position="794"/>
    </location>
</feature>
<protein>
    <recommendedName>
        <fullName evidence="3">protein-tyrosine-phosphatase</fullName>
        <ecNumber evidence="3">3.1.3.48</ecNumber>
    </recommendedName>
</protein>
<dbReference type="Pfam" id="PF09380">
    <property type="entry name" value="FERM_C"/>
    <property type="match status" value="1"/>
</dbReference>
<dbReference type="FunFam" id="1.20.80.10:FF:000014">
    <property type="entry name" value="Tyrosine-protein phosphatase non-receptor type"/>
    <property type="match status" value="1"/>
</dbReference>
<gene>
    <name evidence="14 15 16" type="primary">LOC110974167</name>
</gene>
<feature type="compositionally biased region" description="Polar residues" evidence="9">
    <location>
        <begin position="838"/>
        <end position="858"/>
    </location>
</feature>
<dbReference type="OrthoDB" id="10012364at2759"/>
<keyword evidence="5" id="KW-0597">Phosphoprotein</keyword>
<dbReference type="OMA" id="TEWDYIA"/>
<dbReference type="Gene3D" id="2.30.29.30">
    <property type="entry name" value="Pleckstrin-homology domain (PH domain)/Phosphotyrosine-binding domain (PTB)"/>
    <property type="match status" value="1"/>
</dbReference>
<reference evidence="14 15" key="1">
    <citation type="submission" date="2025-04" db="UniProtKB">
        <authorList>
            <consortium name="RefSeq"/>
        </authorList>
    </citation>
    <scope>IDENTIFICATION</scope>
</reference>
<dbReference type="RefSeq" id="XP_022081284.1">
    <property type="nucleotide sequence ID" value="XM_022225592.1"/>
</dbReference>
<keyword evidence="13" id="KW-1185">Reference proteome</keyword>
<feature type="region of interest" description="Disordered" evidence="9">
    <location>
        <begin position="774"/>
        <end position="797"/>
    </location>
</feature>
<dbReference type="Gene3D" id="3.10.20.90">
    <property type="entry name" value="Phosphatidylinositol 3-kinase Catalytic Subunit, Chain A, domain 1"/>
    <property type="match status" value="1"/>
</dbReference>
<evidence type="ECO:0000256" key="6">
    <source>
        <dbReference type="ARBA" id="ARBA00022801"/>
    </source>
</evidence>
<feature type="compositionally biased region" description="Polar residues" evidence="9">
    <location>
        <begin position="939"/>
        <end position="961"/>
    </location>
</feature>
<dbReference type="FunFam" id="2.30.29.30:FF:000149">
    <property type="entry name" value="Tyrosine-protein phosphatase non-receptor type"/>
    <property type="match status" value="1"/>
</dbReference>
<dbReference type="InterPro" id="IPR011993">
    <property type="entry name" value="PH-like_dom_sf"/>
</dbReference>
<dbReference type="PROSITE" id="PS00383">
    <property type="entry name" value="TYR_PHOSPHATASE_1"/>
    <property type="match status" value="1"/>
</dbReference>
<dbReference type="InterPro" id="IPR029021">
    <property type="entry name" value="Prot-tyrosine_phosphatase-like"/>
</dbReference>
<feature type="domain" description="Tyrosine specific protein phosphatases" evidence="11">
    <location>
        <begin position="1199"/>
        <end position="1276"/>
    </location>
</feature>
<dbReference type="InterPro" id="IPR018979">
    <property type="entry name" value="FERM_N"/>
</dbReference>
<dbReference type="FunFam" id="3.10.20.90:FF:000039">
    <property type="entry name" value="Tyrosine-protein phosphatase non-receptor type"/>
    <property type="match status" value="1"/>
</dbReference>